<comment type="subcellular location">
    <subcellularLocation>
        <location evidence="1">Cytoplasm</location>
        <location evidence="1">Cell cortex</location>
    </subcellularLocation>
</comment>
<dbReference type="GO" id="GO:0005085">
    <property type="term" value="F:guanyl-nucleotide exchange factor activity"/>
    <property type="evidence" value="ECO:0007669"/>
    <property type="project" value="UniProtKB-KW"/>
</dbReference>
<evidence type="ECO:0000313" key="7">
    <source>
        <dbReference type="Proteomes" id="UP000035682"/>
    </source>
</evidence>
<dbReference type="OrthoDB" id="5585685at2759"/>
<dbReference type="eggNOG" id="KOG4464">
    <property type="taxonomic scope" value="Eukaryota"/>
</dbReference>
<dbReference type="AlphaFoldDB" id="A0A090LKU0"/>
<evidence type="ECO:0000313" key="6">
    <source>
        <dbReference type="EMBL" id="CEF68165.1"/>
    </source>
</evidence>
<reference evidence="8" key="2">
    <citation type="submission" date="2020-12" db="UniProtKB">
        <authorList>
            <consortium name="WormBaseParasite"/>
        </authorList>
    </citation>
    <scope>IDENTIFICATION</scope>
</reference>
<sequence length="631" mass="72751">MFSFDSHDDIDVNNLLHNFSCSKNILKWEDNLRNGNNQIVIRDFEEINKKLLHQTNFKDYSSEGRLSLMNFINAHINKKYTSSFLRAEMVKLIRILSRDKFNVELLYIDKIPQYLLSYASFIKYSPEEDEIEENDDQNVYLESLKCLTNSFYSSKTSQDSVTNEVAAVMLRVIRVLAFKILDQICIYTKVVKPKINVEELPSMDDSFIKKFKLDSFDFVENSELNNKKDPVNLINNLHDVIFLMLKHVFILSFHKSKQPNNYFVTEEALKEFKVIGQVFSSSVYYNSNVWPRKFDNSPWSQYFRSLFNIYNLSNAKSMEVLNKFRKPLIEICADIINYGSQYVERQEQDAINLLAAFPDHIAFIIKKVQSKPIKGSIDEIRLQKHLWNGFDMGVPFEIMKIIDNILPPVIDDEQTKNYIYNPLVELLPANLTVLIGLCRSSKEARRYCREIILPPLTSKDVQQRPDIGKGLRNKLIRLISQPELQADRLSAELLFILCKKSVPRLIKYTGLGNCAGLLANSGLLGKINEQKRDSDSEDSETEDYKSVENQVNPVTGYIEKQSKTNIFENMSEEQKEYEAIKLANALHKMMDLGIVSPAVIDEHGGTRAASSIMELVKDIKPENNNPDSDSD</sequence>
<evidence type="ECO:0000256" key="4">
    <source>
        <dbReference type="ARBA" id="ARBA00022658"/>
    </source>
</evidence>
<dbReference type="PRINTS" id="PR01802">
    <property type="entry name" value="SYNEMBRYN"/>
</dbReference>
<dbReference type="WormBase" id="SRAE_2000282300">
    <property type="protein sequence ID" value="SRP04123"/>
    <property type="gene ID" value="WBGene00263037"/>
</dbReference>
<evidence type="ECO:0000256" key="5">
    <source>
        <dbReference type="ARBA" id="ARBA00023186"/>
    </source>
</evidence>
<dbReference type="GeneID" id="36380530"/>
<dbReference type="STRING" id="34506.A0A090LKU0"/>
<dbReference type="InterPro" id="IPR019318">
    <property type="entry name" value="Gua_nucleotide_exch_fac_Ric8"/>
</dbReference>
<dbReference type="Proteomes" id="UP000035682">
    <property type="component" value="Unplaced"/>
</dbReference>
<evidence type="ECO:0000256" key="2">
    <source>
        <dbReference type="ARBA" id="ARBA00009049"/>
    </source>
</evidence>
<protein>
    <submittedName>
        <fullName evidence="6 8">Synembryn</fullName>
    </submittedName>
</protein>
<organism evidence="6">
    <name type="scientific">Strongyloides ratti</name>
    <name type="common">Parasitic roundworm</name>
    <dbReference type="NCBI Taxonomy" id="34506"/>
    <lineage>
        <taxon>Eukaryota</taxon>
        <taxon>Metazoa</taxon>
        <taxon>Ecdysozoa</taxon>
        <taxon>Nematoda</taxon>
        <taxon>Chromadorea</taxon>
        <taxon>Rhabditida</taxon>
        <taxon>Tylenchina</taxon>
        <taxon>Panagrolaimomorpha</taxon>
        <taxon>Strongyloidoidea</taxon>
        <taxon>Strongyloididae</taxon>
        <taxon>Strongyloides</taxon>
    </lineage>
</organism>
<dbReference type="GO" id="GO:0005938">
    <property type="term" value="C:cell cortex"/>
    <property type="evidence" value="ECO:0007669"/>
    <property type="project" value="UniProtKB-SubCell"/>
</dbReference>
<dbReference type="Pfam" id="PF10165">
    <property type="entry name" value="Ric8"/>
    <property type="match status" value="1"/>
</dbReference>
<keyword evidence="3" id="KW-0963">Cytoplasm</keyword>
<dbReference type="RefSeq" id="XP_024507365.1">
    <property type="nucleotide sequence ID" value="XM_024653938.1"/>
</dbReference>
<evidence type="ECO:0000313" key="9">
    <source>
        <dbReference type="WormBase" id="SRAE_2000282300"/>
    </source>
</evidence>
<dbReference type="PANTHER" id="PTHR12425">
    <property type="entry name" value="SYNEMBRYN"/>
    <property type="match status" value="1"/>
</dbReference>
<evidence type="ECO:0000313" key="8">
    <source>
        <dbReference type="WBParaSite" id="SRAE_2000282300.1"/>
    </source>
</evidence>
<accession>A0A090LKU0</accession>
<dbReference type="GO" id="GO:0001965">
    <property type="term" value="F:G-protein alpha-subunit binding"/>
    <property type="evidence" value="ECO:0007669"/>
    <property type="project" value="TreeGrafter"/>
</dbReference>
<gene>
    <name evidence="6 8 9" type="ORF">SRAE_2000282300</name>
</gene>
<dbReference type="WBParaSite" id="SRAE_2000282300.1">
    <property type="protein sequence ID" value="SRAE_2000282300.1"/>
    <property type="gene ID" value="WBGene00263037"/>
</dbReference>
<dbReference type="EMBL" id="LN609529">
    <property type="protein sequence ID" value="CEF68165.1"/>
    <property type="molecule type" value="Genomic_DNA"/>
</dbReference>
<reference evidence="6 7" key="1">
    <citation type="submission" date="2014-09" db="EMBL/GenBank/DDBJ databases">
        <authorList>
            <person name="Martin A.A."/>
        </authorList>
    </citation>
    <scope>NUCLEOTIDE SEQUENCE</scope>
    <source>
        <strain evidence="7">ED321</strain>
        <strain evidence="6">ED321 Heterogonic</strain>
    </source>
</reference>
<keyword evidence="5" id="KW-0143">Chaperone</keyword>
<keyword evidence="7" id="KW-1185">Reference proteome</keyword>
<evidence type="ECO:0000256" key="3">
    <source>
        <dbReference type="ARBA" id="ARBA00022490"/>
    </source>
</evidence>
<keyword evidence="4" id="KW-0344">Guanine-nucleotide releasing factor</keyword>
<proteinExistence type="inferred from homology"/>
<dbReference type="CTD" id="36380530"/>
<dbReference type="PANTHER" id="PTHR12425:SF5">
    <property type="entry name" value="SYNEMBRYN"/>
    <property type="match status" value="1"/>
</dbReference>
<evidence type="ECO:0000256" key="1">
    <source>
        <dbReference type="ARBA" id="ARBA00004544"/>
    </source>
</evidence>
<dbReference type="InterPro" id="IPR008376">
    <property type="entry name" value="Chaperone_Ric-8_A/B"/>
</dbReference>
<name>A0A090LKU0_STRRB</name>
<comment type="similarity">
    <text evidence="2">Belongs to the synembryn family.</text>
</comment>
<dbReference type="GO" id="GO:0007186">
    <property type="term" value="P:G protein-coupled receptor signaling pathway"/>
    <property type="evidence" value="ECO:0007669"/>
    <property type="project" value="TreeGrafter"/>
</dbReference>